<dbReference type="OrthoDB" id="9805913at2"/>
<dbReference type="RefSeq" id="WP_128465694.1">
    <property type="nucleotide sequence ID" value="NZ_CP035108.1"/>
</dbReference>
<dbReference type="InterPro" id="IPR012893">
    <property type="entry name" value="HipA-like_C"/>
</dbReference>
<dbReference type="AlphaFoldDB" id="A0A410JW27"/>
<sequence length="306" mass="34785">MRCPVTYEETNYRYSEAGLKIINRSLKELHELPYTKDELRIEAAARSEKMSIQGVQPKLPARLNVKGGVFELTNGGGQYILKPQSADYPELPENEDLTMRLAKSYGLDVPLHFMIYGKDGALTYVIKRFDRAGKNRKLSVEDFAQLSGATRDTKYRSSMEQVAKIIEKYCTFPQIEKEKLFKLTLFSFITGNEDMHLKNFSLIYEGGKVQLSPVYDLLNTTAAVPNPIEELALPLNAKKNRITKADLADYYGKERLGLNEKVIDKALSSLESVSAGWGKTIEKSFLSAGMKEKYLKLLTERRKRLF</sequence>
<dbReference type="Gene3D" id="1.10.1070.20">
    <property type="match status" value="1"/>
</dbReference>
<keyword evidence="2" id="KW-0808">Transferase</keyword>
<protein>
    <submittedName>
        <fullName evidence="5">Type II toxin-antitoxin system HipA family toxin</fullName>
    </submittedName>
</protein>
<evidence type="ECO:0000259" key="4">
    <source>
        <dbReference type="Pfam" id="PF07804"/>
    </source>
</evidence>
<reference evidence="5 6" key="1">
    <citation type="submission" date="2019-01" db="EMBL/GenBank/DDBJ databases">
        <title>Geovibrio thiophilus DSM 11263, complete genome.</title>
        <authorList>
            <person name="Spring S."/>
            <person name="Bunk B."/>
            <person name="Sproer C."/>
        </authorList>
    </citation>
    <scope>NUCLEOTIDE SEQUENCE [LARGE SCALE GENOMIC DNA]</scope>
    <source>
        <strain evidence="5 6">DSM 11263</strain>
    </source>
</reference>
<evidence type="ECO:0000256" key="2">
    <source>
        <dbReference type="ARBA" id="ARBA00022679"/>
    </source>
</evidence>
<dbReference type="PANTHER" id="PTHR37419">
    <property type="entry name" value="SERINE/THREONINE-PROTEIN KINASE TOXIN HIPA"/>
    <property type="match status" value="1"/>
</dbReference>
<evidence type="ECO:0000256" key="3">
    <source>
        <dbReference type="ARBA" id="ARBA00022777"/>
    </source>
</evidence>
<organism evidence="5 6">
    <name type="scientific">Geovibrio thiophilus</name>
    <dbReference type="NCBI Taxonomy" id="139438"/>
    <lineage>
        <taxon>Bacteria</taxon>
        <taxon>Pseudomonadati</taxon>
        <taxon>Deferribacterota</taxon>
        <taxon>Deferribacteres</taxon>
        <taxon>Deferribacterales</taxon>
        <taxon>Geovibrionaceae</taxon>
        <taxon>Geovibrio</taxon>
    </lineage>
</organism>
<comment type="similarity">
    <text evidence="1">Belongs to the HipA Ser/Thr kinase family.</text>
</comment>
<keyword evidence="6" id="KW-1185">Reference proteome</keyword>
<dbReference type="PANTHER" id="PTHR37419:SF1">
    <property type="entry name" value="SERINE_THREONINE-PROTEIN KINASE TOXIN HIPA"/>
    <property type="match status" value="1"/>
</dbReference>
<evidence type="ECO:0000313" key="5">
    <source>
        <dbReference type="EMBL" id="QAR32407.1"/>
    </source>
</evidence>
<gene>
    <name evidence="5" type="ORF">EP073_03030</name>
</gene>
<dbReference type="EMBL" id="CP035108">
    <property type="protein sequence ID" value="QAR32407.1"/>
    <property type="molecule type" value="Genomic_DNA"/>
</dbReference>
<evidence type="ECO:0000313" key="6">
    <source>
        <dbReference type="Proteomes" id="UP000287502"/>
    </source>
</evidence>
<feature type="domain" description="HipA-like C-terminal" evidence="4">
    <location>
        <begin position="50"/>
        <end position="277"/>
    </location>
</feature>
<dbReference type="KEGG" id="gtl:EP073_03030"/>
<keyword evidence="3" id="KW-0418">Kinase</keyword>
<dbReference type="Proteomes" id="UP000287502">
    <property type="component" value="Chromosome"/>
</dbReference>
<name>A0A410JW27_9BACT</name>
<dbReference type="GO" id="GO:0004674">
    <property type="term" value="F:protein serine/threonine kinase activity"/>
    <property type="evidence" value="ECO:0007669"/>
    <property type="project" value="TreeGrafter"/>
</dbReference>
<dbReference type="GO" id="GO:0005829">
    <property type="term" value="C:cytosol"/>
    <property type="evidence" value="ECO:0007669"/>
    <property type="project" value="TreeGrafter"/>
</dbReference>
<accession>A0A410JW27</accession>
<dbReference type="InterPro" id="IPR052028">
    <property type="entry name" value="HipA_Ser/Thr_kinase"/>
</dbReference>
<evidence type="ECO:0000256" key="1">
    <source>
        <dbReference type="ARBA" id="ARBA00010164"/>
    </source>
</evidence>
<dbReference type="Pfam" id="PF07804">
    <property type="entry name" value="HipA_C"/>
    <property type="match status" value="1"/>
</dbReference>
<proteinExistence type="inferred from homology"/>